<keyword evidence="3" id="KW-1185">Reference proteome</keyword>
<feature type="compositionally biased region" description="Polar residues" evidence="1">
    <location>
        <begin position="308"/>
        <end position="318"/>
    </location>
</feature>
<feature type="region of interest" description="Disordered" evidence="1">
    <location>
        <begin position="239"/>
        <end position="258"/>
    </location>
</feature>
<evidence type="ECO:0000256" key="1">
    <source>
        <dbReference type="SAM" id="MobiDB-lite"/>
    </source>
</evidence>
<feature type="compositionally biased region" description="Low complexity" evidence="1">
    <location>
        <begin position="530"/>
        <end position="547"/>
    </location>
</feature>
<feature type="compositionally biased region" description="Low complexity" evidence="1">
    <location>
        <begin position="379"/>
        <end position="391"/>
    </location>
</feature>
<dbReference type="OMA" id="ERELWGV"/>
<dbReference type="AlphaFoldDB" id="A0A0N0VEQ8"/>
<evidence type="ECO:0000313" key="2">
    <source>
        <dbReference type="EMBL" id="KPA78944.1"/>
    </source>
</evidence>
<comment type="caution">
    <text evidence="2">The sequence shown here is derived from an EMBL/GenBank/DDBJ whole genome shotgun (WGS) entry which is preliminary data.</text>
</comment>
<organism evidence="2 3">
    <name type="scientific">Leptomonas pyrrhocoris</name>
    <name type="common">Firebug parasite</name>
    <dbReference type="NCBI Taxonomy" id="157538"/>
    <lineage>
        <taxon>Eukaryota</taxon>
        <taxon>Discoba</taxon>
        <taxon>Euglenozoa</taxon>
        <taxon>Kinetoplastea</taxon>
        <taxon>Metakinetoplastina</taxon>
        <taxon>Trypanosomatida</taxon>
        <taxon>Trypanosomatidae</taxon>
        <taxon>Leishmaniinae</taxon>
        <taxon>Leptomonas</taxon>
    </lineage>
</organism>
<feature type="region of interest" description="Disordered" evidence="1">
    <location>
        <begin position="379"/>
        <end position="398"/>
    </location>
</feature>
<evidence type="ECO:0000313" key="3">
    <source>
        <dbReference type="Proteomes" id="UP000037923"/>
    </source>
</evidence>
<feature type="region of interest" description="Disordered" evidence="1">
    <location>
        <begin position="426"/>
        <end position="593"/>
    </location>
</feature>
<feature type="compositionally biased region" description="Acidic residues" evidence="1">
    <location>
        <begin position="457"/>
        <end position="466"/>
    </location>
</feature>
<reference evidence="2 3" key="1">
    <citation type="submission" date="2015-07" db="EMBL/GenBank/DDBJ databases">
        <title>High-quality genome of monoxenous trypanosomatid Leptomonas pyrrhocoris.</title>
        <authorList>
            <person name="Flegontov P."/>
            <person name="Butenko A."/>
            <person name="Firsov S."/>
            <person name="Vlcek C."/>
            <person name="Logacheva M.D."/>
            <person name="Field M."/>
            <person name="Filatov D."/>
            <person name="Flegontova O."/>
            <person name="Gerasimov E."/>
            <person name="Jackson A.P."/>
            <person name="Kelly S."/>
            <person name="Opperdoes F."/>
            <person name="O'Reilly A."/>
            <person name="Votypka J."/>
            <person name="Yurchenko V."/>
            <person name="Lukes J."/>
        </authorList>
    </citation>
    <scope>NUCLEOTIDE SEQUENCE [LARGE SCALE GENOMIC DNA]</scope>
    <source>
        <strain evidence="2">H10</strain>
    </source>
</reference>
<dbReference type="GeneID" id="26906298"/>
<dbReference type="RefSeq" id="XP_015657383.1">
    <property type="nucleotide sequence ID" value="XM_015804249.1"/>
</dbReference>
<feature type="region of interest" description="Disordered" evidence="1">
    <location>
        <begin position="283"/>
        <end position="346"/>
    </location>
</feature>
<protein>
    <submittedName>
        <fullName evidence="2">Uncharacterized protein</fullName>
    </submittedName>
</protein>
<name>A0A0N0VEQ8_LEPPY</name>
<dbReference type="OrthoDB" id="10624401at2759"/>
<sequence length="624" mass="67693">MTTNEDFSSFCATSLMDFKSQSPKRRSKVVAPTAEERRLLNYNSYGTFAIPYGAFRRHSDDAATSFYRHDSVIEEGNANHLSIVSAVNVSTSTSSSEDSADTLSSASSARGLTSCRQSYATYNGGSTWGGRWGSGAYHFENSGRAPITAKTYTATSSVPLPVMPAMPAMPDVQAVAVVPQSPKRLCAVKPIRTVHPPTPPPIEVDFSGDNDDELLPDENKTQQFFRLALQHRNRRVRLMEQRESGQKPPRRARVRPQVVLSNKKSAFSAALAAVFARPLPKEKKRVMLPTPPRAPQSPQQRPDRSRYASLSTAKPDSQQAHRTDPPSDAPATATLRAPHLRSRNGAPPFAGQMVDYAWEMDNFHKPALAVAAAAEVTSSNASSESSSTSSDSDAEPIPAEERELWGVCPQRDFPLVRSPVWAALDNPRHHDGSGENAHNGSSAAPDGDDDRSSSDSSSEDEDDEEVGVVFASSPSFAVAMHTERSTPLPGEKPTARSEVAMYALKMHRSPEMGLTVNSSHGTANSTDCLSDSSSSSSKSSSGSSSSSMPRGSCKGAAPNQTRQRADVALQPPQQHGESTTSRRERNGARVIFRPRAPEISEAMPIVHLRYRRPNGFRRMFNGKI</sequence>
<dbReference type="Proteomes" id="UP000037923">
    <property type="component" value="Unassembled WGS sequence"/>
</dbReference>
<dbReference type="VEuPathDB" id="TriTrypDB:LpyrH10_12_1860"/>
<dbReference type="EMBL" id="LGTL01000012">
    <property type="protein sequence ID" value="KPA78944.1"/>
    <property type="molecule type" value="Genomic_DNA"/>
</dbReference>
<accession>A0A0N0VEQ8</accession>
<proteinExistence type="predicted"/>
<feature type="compositionally biased region" description="Polar residues" evidence="1">
    <location>
        <begin position="515"/>
        <end position="529"/>
    </location>
</feature>
<gene>
    <name evidence="2" type="ORF">ABB37_06008</name>
</gene>